<organism evidence="2">
    <name type="scientific">marine metagenome</name>
    <dbReference type="NCBI Taxonomy" id="408172"/>
    <lineage>
        <taxon>unclassified sequences</taxon>
        <taxon>metagenomes</taxon>
        <taxon>ecological metagenomes</taxon>
    </lineage>
</organism>
<evidence type="ECO:0000313" key="2">
    <source>
        <dbReference type="EMBL" id="SUZ85298.1"/>
    </source>
</evidence>
<reference evidence="2" key="1">
    <citation type="submission" date="2018-05" db="EMBL/GenBank/DDBJ databases">
        <authorList>
            <person name="Lanie J.A."/>
            <person name="Ng W.-L."/>
            <person name="Kazmierczak K.M."/>
            <person name="Andrzejewski T.M."/>
            <person name="Davidsen T.M."/>
            <person name="Wayne K.J."/>
            <person name="Tettelin H."/>
            <person name="Glass J.I."/>
            <person name="Rusch D."/>
            <person name="Podicherti R."/>
            <person name="Tsui H.-C.T."/>
            <person name="Winkler M.E."/>
        </authorList>
    </citation>
    <scope>NUCLEOTIDE SEQUENCE</scope>
</reference>
<proteinExistence type="predicted"/>
<dbReference type="AlphaFoldDB" id="A0A381R374"/>
<sequence length="349" mass="39038">MFKPLLLITLVLFITGTGLFYLKDQTNYLNSPISAVDGQKLLEKLDTKSLNQINIQVEGTVVSLLQLQGGGWQEQSLIYEADTQPIQDLLLNLSQIRLGDLVTNNPDHHERFRLLSPPEKLDGWTKESHADSVTLLHGDGSLILSLLLGKERSNGEGQYIRHAGSDKVYLIPERLSVDSAVDDWLKKDLLAIESAQIAGIKLQNGEERSFAVNRDSAEAEWKSTVENLNTPDAERIKKILDRLALLSFAKLYKKDQEPQQLEGSAIEEETLLVSLFDGRIYTLNLQNNIAANGNYILSIRMGILQDESGSANAEDSNLRGEMDLFNQKVNGRFFEISSWEGNELLLSDQ</sequence>
<dbReference type="InterPro" id="IPR025641">
    <property type="entry name" value="DUF4340"/>
</dbReference>
<name>A0A381R374_9ZZZZ</name>
<feature type="domain" description="DUF4340" evidence="1">
    <location>
        <begin position="79"/>
        <end position="261"/>
    </location>
</feature>
<evidence type="ECO:0000259" key="1">
    <source>
        <dbReference type="Pfam" id="PF14238"/>
    </source>
</evidence>
<dbReference type="Pfam" id="PF14238">
    <property type="entry name" value="DUF4340"/>
    <property type="match status" value="1"/>
</dbReference>
<dbReference type="EMBL" id="UINC01001629">
    <property type="protein sequence ID" value="SUZ85298.1"/>
    <property type="molecule type" value="Genomic_DNA"/>
</dbReference>
<accession>A0A381R374</accession>
<gene>
    <name evidence="2" type="ORF">METZ01_LOCUS38152</name>
</gene>
<protein>
    <recommendedName>
        <fullName evidence="1">DUF4340 domain-containing protein</fullName>
    </recommendedName>
</protein>